<evidence type="ECO:0000256" key="1">
    <source>
        <dbReference type="ARBA" id="ARBA00022679"/>
    </source>
</evidence>
<dbReference type="SUPFAM" id="SSF53335">
    <property type="entry name" value="S-adenosyl-L-methionine-dependent methyltransferases"/>
    <property type="match status" value="1"/>
</dbReference>
<evidence type="ECO:0000256" key="4">
    <source>
        <dbReference type="ARBA" id="ARBA00034521"/>
    </source>
</evidence>
<comment type="caution">
    <text evidence="10">The sequence shown here is derived from an EMBL/GenBank/DDBJ whole genome shotgun (WGS) entry which is preliminary data.</text>
</comment>
<evidence type="ECO:0000256" key="6">
    <source>
        <dbReference type="ARBA" id="ARBA00047941"/>
    </source>
</evidence>
<dbReference type="Gene3D" id="3.40.50.150">
    <property type="entry name" value="Vaccinia Virus protein VP39"/>
    <property type="match status" value="1"/>
</dbReference>
<dbReference type="STRING" id="46731.A0A3M6UYP2"/>
<dbReference type="PANTHER" id="PTHR43675:SF8">
    <property type="entry name" value="ARSENITE METHYLTRANSFERASE"/>
    <property type="match status" value="1"/>
</dbReference>
<dbReference type="InterPro" id="IPR025714">
    <property type="entry name" value="Methyltranfer_dom"/>
</dbReference>
<dbReference type="InterPro" id="IPR026669">
    <property type="entry name" value="Arsenite_MeTrfase-like"/>
</dbReference>
<keyword evidence="11" id="KW-1185">Reference proteome</keyword>
<accession>A0A3M6UYP2</accession>
<keyword evidence="2" id="KW-0949">S-adenosyl-L-methionine</keyword>
<dbReference type="GO" id="GO:0030791">
    <property type="term" value="F:arsenite methyltransferase activity"/>
    <property type="evidence" value="ECO:0007669"/>
    <property type="project" value="UniProtKB-EC"/>
</dbReference>
<evidence type="ECO:0000313" key="11">
    <source>
        <dbReference type="Proteomes" id="UP000275408"/>
    </source>
</evidence>
<evidence type="ECO:0000256" key="8">
    <source>
        <dbReference type="ARBA" id="ARBA00048428"/>
    </source>
</evidence>
<dbReference type="EC" id="2.1.1.137" evidence="4"/>
<evidence type="ECO:0000256" key="5">
    <source>
        <dbReference type="ARBA" id="ARBA00034545"/>
    </source>
</evidence>
<dbReference type="CDD" id="cd02440">
    <property type="entry name" value="AdoMet_MTases"/>
    <property type="match status" value="1"/>
</dbReference>
<feature type="domain" description="Methyltransferase" evidence="9">
    <location>
        <begin position="70"/>
        <end position="223"/>
    </location>
</feature>
<name>A0A3M6UYP2_POCDA</name>
<dbReference type="OrthoDB" id="8300214at2759"/>
<dbReference type="EMBL" id="RCHS01000448">
    <property type="protein sequence ID" value="RMX58826.1"/>
    <property type="molecule type" value="Genomic_DNA"/>
</dbReference>
<organism evidence="10 11">
    <name type="scientific">Pocillopora damicornis</name>
    <name type="common">Cauliflower coral</name>
    <name type="synonym">Millepora damicornis</name>
    <dbReference type="NCBI Taxonomy" id="46731"/>
    <lineage>
        <taxon>Eukaryota</taxon>
        <taxon>Metazoa</taxon>
        <taxon>Cnidaria</taxon>
        <taxon>Anthozoa</taxon>
        <taxon>Hexacorallia</taxon>
        <taxon>Scleractinia</taxon>
        <taxon>Astrocoeniina</taxon>
        <taxon>Pocilloporidae</taxon>
        <taxon>Pocillopora</taxon>
    </lineage>
</organism>
<evidence type="ECO:0000259" key="9">
    <source>
        <dbReference type="Pfam" id="PF13847"/>
    </source>
</evidence>
<reference evidence="10 11" key="1">
    <citation type="journal article" date="2018" name="Sci. Rep.">
        <title>Comparative analysis of the Pocillopora damicornis genome highlights role of immune system in coral evolution.</title>
        <authorList>
            <person name="Cunning R."/>
            <person name="Bay R.A."/>
            <person name="Gillette P."/>
            <person name="Baker A.C."/>
            <person name="Traylor-Knowles N."/>
        </authorList>
    </citation>
    <scope>NUCLEOTIDE SEQUENCE [LARGE SCALE GENOMIC DNA]</scope>
    <source>
        <strain evidence="10">RSMAS</strain>
        <tissue evidence="10">Whole animal</tissue>
    </source>
</reference>
<dbReference type="PANTHER" id="PTHR43675">
    <property type="entry name" value="ARSENITE METHYLTRANSFERASE"/>
    <property type="match status" value="1"/>
</dbReference>
<evidence type="ECO:0000256" key="3">
    <source>
        <dbReference type="ARBA" id="ARBA00034487"/>
    </source>
</evidence>
<protein>
    <recommendedName>
        <fullName evidence="5">Arsenite methyltransferase</fullName>
        <ecNumber evidence="4">2.1.1.137</ecNumber>
    </recommendedName>
</protein>
<dbReference type="Gene3D" id="3.40.5.100">
    <property type="match status" value="1"/>
</dbReference>
<dbReference type="AlphaFoldDB" id="A0A3M6UYP2"/>
<proteinExistence type="inferred from homology"/>
<dbReference type="OMA" id="EPACEDY"/>
<sequence>MSTDAAEKVKEGVKAYYGKKLKTSDDLQTNACKLGDKQMTPAVKSALKLIHDEVASKFYGCGLVAPEALDGMKILDLGSGSGQDCFVLSKLVGEHGHVTGVDMTKEQVDVANKYIKYHADQFGYSKPNTDFKLGEMEHLSDVGIQDSSLDIIISNCVVNLTADKSVVLKEAYRVLKDGGEVYFSDVYTDTKLSEEARKDEVLWGECVSGALHWKELVELNKEVGFSGPHLVTARPFVVEEHLRKPLGDAQFVSATYRLFKVPESCKTEASRVTYKGTIEESPEEFKFNVHNILTKTPKDVSSDVASVLSASRFSKHFEFQPLEPGTTAPIDDVYIEADPFAYCASNKVAPGACCPKPAKPVEQENGCCPKRAKTGNETRCC</sequence>
<evidence type="ECO:0000256" key="7">
    <source>
        <dbReference type="ARBA" id="ARBA00047943"/>
    </source>
</evidence>
<comment type="similarity">
    <text evidence="3">Belongs to the methyltransferase superfamily. Arsenite methyltransferase family.</text>
</comment>
<evidence type="ECO:0000256" key="2">
    <source>
        <dbReference type="ARBA" id="ARBA00022691"/>
    </source>
</evidence>
<comment type="catalytic activity">
    <reaction evidence="7">
        <text>arsenic triglutathione + 2 [thioredoxin]-dithiol + 2 S-adenosyl-L-methionine + H2O = dimethylarsinous acid + 2 [thioredoxin]-disulfide + 3 glutathione + 2 S-adenosyl-L-homocysteine + 2 H(+)</text>
        <dbReference type="Rhea" id="RHEA:69464"/>
        <dbReference type="Rhea" id="RHEA-COMP:10698"/>
        <dbReference type="Rhea" id="RHEA-COMP:10700"/>
        <dbReference type="ChEBI" id="CHEBI:15377"/>
        <dbReference type="ChEBI" id="CHEBI:15378"/>
        <dbReference type="ChEBI" id="CHEBI:23808"/>
        <dbReference type="ChEBI" id="CHEBI:29950"/>
        <dbReference type="ChEBI" id="CHEBI:50058"/>
        <dbReference type="ChEBI" id="CHEBI:57856"/>
        <dbReference type="ChEBI" id="CHEBI:57925"/>
        <dbReference type="ChEBI" id="CHEBI:59789"/>
        <dbReference type="ChEBI" id="CHEBI:183640"/>
        <dbReference type="EC" id="2.1.1.137"/>
    </reaction>
</comment>
<keyword evidence="1" id="KW-0808">Transferase</keyword>
<comment type="catalytic activity">
    <reaction evidence="8">
        <text>arsenic triglutathione + 3 [thioredoxin]-dithiol + 3 S-adenosyl-L-methionine = trimethylarsine + 3 [thioredoxin]-disulfide + 3 glutathione + 3 S-adenosyl-L-homocysteine + 3 H(+)</text>
        <dbReference type="Rhea" id="RHEA:69432"/>
        <dbReference type="Rhea" id="RHEA-COMP:10698"/>
        <dbReference type="Rhea" id="RHEA-COMP:10700"/>
        <dbReference type="ChEBI" id="CHEBI:15378"/>
        <dbReference type="ChEBI" id="CHEBI:27130"/>
        <dbReference type="ChEBI" id="CHEBI:29950"/>
        <dbReference type="ChEBI" id="CHEBI:50058"/>
        <dbReference type="ChEBI" id="CHEBI:57856"/>
        <dbReference type="ChEBI" id="CHEBI:57925"/>
        <dbReference type="ChEBI" id="CHEBI:59789"/>
        <dbReference type="ChEBI" id="CHEBI:183640"/>
        <dbReference type="EC" id="2.1.1.137"/>
    </reaction>
</comment>
<dbReference type="Proteomes" id="UP000275408">
    <property type="component" value="Unassembled WGS sequence"/>
</dbReference>
<comment type="catalytic activity">
    <reaction evidence="6">
        <text>arsenic triglutathione + [thioredoxin]-dithiol + S-adenosyl-L-methionine + 2 H2O = methylarsonous acid + [thioredoxin]-disulfide + 3 glutathione + S-adenosyl-L-homocysteine + H(+)</text>
        <dbReference type="Rhea" id="RHEA:69460"/>
        <dbReference type="Rhea" id="RHEA-COMP:10698"/>
        <dbReference type="Rhea" id="RHEA-COMP:10700"/>
        <dbReference type="ChEBI" id="CHEBI:15377"/>
        <dbReference type="ChEBI" id="CHEBI:15378"/>
        <dbReference type="ChEBI" id="CHEBI:17826"/>
        <dbReference type="ChEBI" id="CHEBI:29950"/>
        <dbReference type="ChEBI" id="CHEBI:50058"/>
        <dbReference type="ChEBI" id="CHEBI:57856"/>
        <dbReference type="ChEBI" id="CHEBI:57925"/>
        <dbReference type="ChEBI" id="CHEBI:59789"/>
        <dbReference type="ChEBI" id="CHEBI:183640"/>
        <dbReference type="EC" id="2.1.1.137"/>
    </reaction>
</comment>
<gene>
    <name evidence="10" type="ORF">pdam_00012885</name>
</gene>
<dbReference type="InterPro" id="IPR029063">
    <property type="entry name" value="SAM-dependent_MTases_sf"/>
</dbReference>
<evidence type="ECO:0000313" key="10">
    <source>
        <dbReference type="EMBL" id="RMX58826.1"/>
    </source>
</evidence>
<dbReference type="Pfam" id="PF13847">
    <property type="entry name" value="Methyltransf_31"/>
    <property type="match status" value="1"/>
</dbReference>